<protein>
    <recommendedName>
        <fullName evidence="3">Uncharacterized protein ycf33</fullName>
    </recommendedName>
</protein>
<keyword evidence="5" id="KW-0472">Membrane</keyword>
<accession>A0A455TMM5</accession>
<dbReference type="GO" id="GO:0009536">
    <property type="term" value="C:plastid"/>
    <property type="evidence" value="ECO:0007669"/>
    <property type="project" value="UniProtKB-SubCell"/>
</dbReference>
<feature type="transmembrane region" description="Helical" evidence="5">
    <location>
        <begin position="12"/>
        <end position="31"/>
    </location>
</feature>
<proteinExistence type="inferred from homology"/>
<keyword evidence="4 6" id="KW-0934">Plastid</keyword>
<reference evidence="6" key="1">
    <citation type="journal article" date="2019" name="Mar. Drugs">
        <title>In Silico Analysis of Relationship between Proteins from Plastid Genome of Red Alga Palmaria sp. (Japan) and Angiotensin I Converting Enzyme Inhibitory Peptides.</title>
        <authorList>
            <person name="Kumagai Y."/>
            <person name="Miyabe Y."/>
            <person name="Takeda T."/>
            <person name="Adachi K."/>
            <person name="Yasui H."/>
            <person name="Kishimura H."/>
        </authorList>
    </citation>
    <scope>NUCLEOTIDE SEQUENCE</scope>
</reference>
<evidence type="ECO:0000256" key="4">
    <source>
        <dbReference type="ARBA" id="ARBA00022640"/>
    </source>
</evidence>
<dbReference type="InterPro" id="IPR008470">
    <property type="entry name" value="Uncharacterised_Ycf33"/>
</dbReference>
<evidence type="ECO:0000256" key="3">
    <source>
        <dbReference type="ARBA" id="ARBA00021584"/>
    </source>
</evidence>
<evidence type="ECO:0000313" key="6">
    <source>
        <dbReference type="EMBL" id="BBI37201.1"/>
    </source>
</evidence>
<geneLocation type="chloroplast" evidence="6"/>
<keyword evidence="5" id="KW-1133">Transmembrane helix</keyword>
<evidence type="ECO:0000256" key="5">
    <source>
        <dbReference type="SAM" id="Phobius"/>
    </source>
</evidence>
<sequence>MYNFWENIIKFPQFIISVFVGFFLTTIYPILKLLKNKRTSYLIGITIALVFLLIYITLKLMLGYAYM</sequence>
<dbReference type="AlphaFoldDB" id="A0A455TMM5"/>
<gene>
    <name evidence="6" type="primary">ycf33</name>
</gene>
<comment type="similarity">
    <text evidence="2">Belongs to the ycf33 family.</text>
</comment>
<name>A0A455TMM5_PALPL</name>
<comment type="subcellular location">
    <subcellularLocation>
        <location evidence="1">Plastid</location>
    </subcellularLocation>
</comment>
<evidence type="ECO:0000256" key="1">
    <source>
        <dbReference type="ARBA" id="ARBA00004474"/>
    </source>
</evidence>
<dbReference type="EMBL" id="AB807662">
    <property type="protein sequence ID" value="BBI37201.1"/>
    <property type="molecule type" value="Genomic_DNA"/>
</dbReference>
<feature type="transmembrane region" description="Helical" evidence="5">
    <location>
        <begin position="43"/>
        <end position="66"/>
    </location>
</feature>
<dbReference type="Pfam" id="PF05421">
    <property type="entry name" value="DUF751"/>
    <property type="match status" value="1"/>
</dbReference>
<keyword evidence="6" id="KW-0150">Chloroplast</keyword>
<keyword evidence="5" id="KW-0812">Transmembrane</keyword>
<evidence type="ECO:0000256" key="2">
    <source>
        <dbReference type="ARBA" id="ARBA00010985"/>
    </source>
</evidence>
<organism evidence="6">
    <name type="scientific">Palmaria palmata</name>
    <name type="common">Dulse</name>
    <name type="synonym">Rhodymenia palmata</name>
    <dbReference type="NCBI Taxonomy" id="2822"/>
    <lineage>
        <taxon>Eukaryota</taxon>
        <taxon>Rhodophyta</taxon>
        <taxon>Florideophyceae</taxon>
        <taxon>Nemaliophycidae</taxon>
        <taxon>Palmariales</taxon>
        <taxon>Palmariaceae</taxon>
        <taxon>Palmaria</taxon>
    </lineage>
</organism>